<reference evidence="3 4" key="1">
    <citation type="submission" date="2019-09" db="EMBL/GenBank/DDBJ databases">
        <title>Draft genome of the ectomycorrhizal ascomycete Sphaerosporella brunnea.</title>
        <authorList>
            <consortium name="DOE Joint Genome Institute"/>
            <person name="Benucci G.M."/>
            <person name="Marozzi G."/>
            <person name="Antonielli L."/>
            <person name="Sanchez S."/>
            <person name="Marco P."/>
            <person name="Wang X."/>
            <person name="Falini L.B."/>
            <person name="Barry K."/>
            <person name="Haridas S."/>
            <person name="Lipzen A."/>
            <person name="Labutti K."/>
            <person name="Grigoriev I.V."/>
            <person name="Murat C."/>
            <person name="Martin F."/>
            <person name="Albertini E."/>
            <person name="Donnini D."/>
            <person name="Bonito G."/>
        </authorList>
    </citation>
    <scope>NUCLEOTIDE SEQUENCE [LARGE SCALE GENOMIC DNA]</scope>
    <source>
        <strain evidence="3 4">Sb_GMNB300</strain>
    </source>
</reference>
<evidence type="ECO:0000256" key="1">
    <source>
        <dbReference type="SAM" id="MobiDB-lite"/>
    </source>
</evidence>
<dbReference type="OrthoDB" id="5399559at2759"/>
<dbReference type="Pfam" id="PF26434">
    <property type="entry name" value="YAG7_C"/>
    <property type="match status" value="1"/>
</dbReference>
<feature type="region of interest" description="Disordered" evidence="1">
    <location>
        <begin position="1"/>
        <end position="79"/>
    </location>
</feature>
<gene>
    <name evidence="3" type="ORF">FN846DRAFT_904127</name>
</gene>
<feature type="compositionally biased region" description="Polar residues" evidence="1">
    <location>
        <begin position="291"/>
        <end position="320"/>
    </location>
</feature>
<protein>
    <recommendedName>
        <fullName evidence="2">YAG7-like dimerisation domain-containing protein</fullName>
    </recommendedName>
</protein>
<feature type="compositionally biased region" description="Basic and acidic residues" evidence="1">
    <location>
        <begin position="66"/>
        <end position="79"/>
    </location>
</feature>
<organism evidence="3 4">
    <name type="scientific">Sphaerosporella brunnea</name>
    <dbReference type="NCBI Taxonomy" id="1250544"/>
    <lineage>
        <taxon>Eukaryota</taxon>
        <taxon>Fungi</taxon>
        <taxon>Dikarya</taxon>
        <taxon>Ascomycota</taxon>
        <taxon>Pezizomycotina</taxon>
        <taxon>Pezizomycetes</taxon>
        <taxon>Pezizales</taxon>
        <taxon>Pyronemataceae</taxon>
        <taxon>Sphaerosporella</taxon>
    </lineage>
</organism>
<evidence type="ECO:0000313" key="3">
    <source>
        <dbReference type="EMBL" id="KAA8911759.1"/>
    </source>
</evidence>
<feature type="compositionally biased region" description="Basic residues" evidence="1">
    <location>
        <begin position="12"/>
        <end position="22"/>
    </location>
</feature>
<dbReference type="Proteomes" id="UP000326924">
    <property type="component" value="Unassembled WGS sequence"/>
</dbReference>
<accession>A0A5J5F5U5</accession>
<evidence type="ECO:0000259" key="2">
    <source>
        <dbReference type="Pfam" id="PF26434"/>
    </source>
</evidence>
<feature type="region of interest" description="Disordered" evidence="1">
    <location>
        <begin position="271"/>
        <end position="353"/>
    </location>
</feature>
<keyword evidence="4" id="KW-1185">Reference proteome</keyword>
<dbReference type="InParanoid" id="A0A5J5F5U5"/>
<dbReference type="InterPro" id="IPR058602">
    <property type="entry name" value="YAG7_dimerisation_dom"/>
</dbReference>
<sequence length="478" mass="51026">MSAPPNPDKAPSKSRRQGKRNKKSVDEPAISIAPSGETASPAAEPSSPVDVTNAGTPTGAAASESGKPERIEMESLKDVGRRLRRQAKKLENIKRLEDKIKDLPEGELATTKLINADERKKLQDKPVIVAVHKELVEIHDKLRTVSDTEDKLLEERLEQQRRKHDAQLAAEVKKAKHEGIRIGREGQDGPESTVAVLLKFLRLAGYRRSTKSDSAEEDEAIEHVLVLVYSGDAMKTCIKLAEGSSDPVGEGHSVTFARIKELAFSLEIDELDEPEEQPAAPTEAVDAPVETASQEVSIPTEQVETTIPPQQTLTDTTESEVPTCAPATTGPSDVASNEAGVSADPSSPQGLQNGWVEVSVPEDAEGWSNATDSGKPLAESTGNVQSAASSEPKQGEFQDVQSKRGRGRGGYRGRGDFRGGYRGRGGFRGDRGGGERGGFRGERGGGDRGGRGGFRHRRGGPPKEGGHASAPPAQPIST</sequence>
<feature type="region of interest" description="Disordered" evidence="1">
    <location>
        <begin position="365"/>
        <end position="478"/>
    </location>
</feature>
<name>A0A5J5F5U5_9PEZI</name>
<proteinExistence type="predicted"/>
<feature type="compositionally biased region" description="Basic and acidic residues" evidence="1">
    <location>
        <begin position="427"/>
        <end position="450"/>
    </location>
</feature>
<evidence type="ECO:0000313" key="4">
    <source>
        <dbReference type="Proteomes" id="UP000326924"/>
    </source>
</evidence>
<dbReference type="EMBL" id="VXIS01000032">
    <property type="protein sequence ID" value="KAA8911759.1"/>
    <property type="molecule type" value="Genomic_DNA"/>
</dbReference>
<dbReference type="AlphaFoldDB" id="A0A5J5F5U5"/>
<comment type="caution">
    <text evidence="3">The sequence shown here is derived from an EMBL/GenBank/DDBJ whole genome shotgun (WGS) entry which is preliminary data.</text>
</comment>
<feature type="domain" description="YAG7-like dimerisation" evidence="2">
    <location>
        <begin position="191"/>
        <end position="263"/>
    </location>
</feature>
<feature type="compositionally biased region" description="Polar residues" evidence="1">
    <location>
        <begin position="380"/>
        <end position="392"/>
    </location>
</feature>